<proteinExistence type="predicted"/>
<gene>
    <name evidence="1" type="ORF">ACFOPI_03085</name>
</gene>
<dbReference type="RefSeq" id="WP_382170615.1">
    <property type="nucleotide sequence ID" value="NZ_JBHRXX010000001.1"/>
</dbReference>
<evidence type="ECO:0008006" key="3">
    <source>
        <dbReference type="Google" id="ProtNLM"/>
    </source>
</evidence>
<sequence>MNTVPHAFPPITFREAPAVALHPPRALLAVQPTHRPYPVREFVDASPARGSDLAHQSPGVPLTLALRLQDSGGQAVQRAAVYIWHYDPCCWTLDTAADDLRTVALMRGVQLSDEQGELCFHTVYPGRYLDNSVPVYLRVYFNDGRHVVARADGCLLLPTLPPEEEEALQIAPLALPTLRKPPCLDMQHTRTLRPDRVVADLGGGGLRAELTLGLALDRAPAQRHH</sequence>
<dbReference type="Proteomes" id="UP001595729">
    <property type="component" value="Unassembled WGS sequence"/>
</dbReference>
<name>A0ABV7W1F3_9BURK</name>
<dbReference type="EMBL" id="JBHRXX010000001">
    <property type="protein sequence ID" value="MFC3682561.1"/>
    <property type="molecule type" value="Genomic_DNA"/>
</dbReference>
<keyword evidence="2" id="KW-1185">Reference proteome</keyword>
<comment type="caution">
    <text evidence="1">The sequence shown here is derived from an EMBL/GenBank/DDBJ whole genome shotgun (WGS) entry which is preliminary data.</text>
</comment>
<organism evidence="1 2">
    <name type="scientific">Hydrogenophaga luteola</name>
    <dbReference type="NCBI Taxonomy" id="1591122"/>
    <lineage>
        <taxon>Bacteria</taxon>
        <taxon>Pseudomonadati</taxon>
        <taxon>Pseudomonadota</taxon>
        <taxon>Betaproteobacteria</taxon>
        <taxon>Burkholderiales</taxon>
        <taxon>Comamonadaceae</taxon>
        <taxon>Hydrogenophaga</taxon>
    </lineage>
</organism>
<protein>
    <recommendedName>
        <fullName evidence="3">Intradiol ring-cleavage dioxygenases domain-containing protein</fullName>
    </recommendedName>
</protein>
<reference evidence="2" key="1">
    <citation type="journal article" date="2019" name="Int. J. Syst. Evol. Microbiol.">
        <title>The Global Catalogue of Microorganisms (GCM) 10K type strain sequencing project: providing services to taxonomists for standard genome sequencing and annotation.</title>
        <authorList>
            <consortium name="The Broad Institute Genomics Platform"/>
            <consortium name="The Broad Institute Genome Sequencing Center for Infectious Disease"/>
            <person name="Wu L."/>
            <person name="Ma J."/>
        </authorList>
    </citation>
    <scope>NUCLEOTIDE SEQUENCE [LARGE SCALE GENOMIC DNA]</scope>
    <source>
        <strain evidence="2">KCTC 42501</strain>
    </source>
</reference>
<dbReference type="SUPFAM" id="SSF49482">
    <property type="entry name" value="Aromatic compound dioxygenase"/>
    <property type="match status" value="1"/>
</dbReference>
<dbReference type="InterPro" id="IPR015889">
    <property type="entry name" value="Intradiol_dOase_core"/>
</dbReference>
<accession>A0ABV7W1F3</accession>
<dbReference type="Gene3D" id="2.60.130.10">
    <property type="entry name" value="Aromatic compound dioxygenase"/>
    <property type="match status" value="1"/>
</dbReference>
<evidence type="ECO:0000313" key="1">
    <source>
        <dbReference type="EMBL" id="MFC3682561.1"/>
    </source>
</evidence>
<evidence type="ECO:0000313" key="2">
    <source>
        <dbReference type="Proteomes" id="UP001595729"/>
    </source>
</evidence>